<evidence type="ECO:0000313" key="2">
    <source>
        <dbReference type="Proteomes" id="UP000034085"/>
    </source>
</evidence>
<organism evidence="1 2">
    <name type="scientific">Citrobacter amalonaticus Y19</name>
    <dbReference type="NCBI Taxonomy" id="1261127"/>
    <lineage>
        <taxon>Bacteria</taxon>
        <taxon>Pseudomonadati</taxon>
        <taxon>Pseudomonadota</taxon>
        <taxon>Gammaproteobacteria</taxon>
        <taxon>Enterobacterales</taxon>
        <taxon>Enterobacteriaceae</taxon>
        <taxon>Citrobacter</taxon>
    </lineage>
</organism>
<evidence type="ECO:0000313" key="1">
    <source>
        <dbReference type="EMBL" id="AKE58869.1"/>
    </source>
</evidence>
<protein>
    <recommendedName>
        <fullName evidence="3">Transposase</fullName>
    </recommendedName>
</protein>
<accession>A0A0F6TV47</accession>
<dbReference type="AlphaFoldDB" id="A0A0F6TV47"/>
<sequence>MGCDNNVSGTQVARAGFCAWLHNPARADIVDYIEMFYNRAWRHSHLGGAGPEAFEQASS</sequence>
<dbReference type="Proteomes" id="UP000034085">
    <property type="component" value="Chromosome"/>
</dbReference>
<evidence type="ECO:0008006" key="3">
    <source>
        <dbReference type="Google" id="ProtNLM"/>
    </source>
</evidence>
<dbReference type="EMBL" id="CP011132">
    <property type="protein sequence ID" value="AKE58869.1"/>
    <property type="molecule type" value="Genomic_DNA"/>
</dbReference>
<reference evidence="1 2" key="1">
    <citation type="journal article" date="2013" name="Appl. Microbiol. Biotechnol.">
        <title>Glycerol assimilation and production of 1,3-propanediol by Citrobacter amalonaticus Y19.</title>
        <authorList>
            <person name="Ainala S.K."/>
            <person name="Ashok S."/>
            <person name="Ko Y."/>
            <person name="Park S."/>
        </authorList>
    </citation>
    <scope>NUCLEOTIDE SEQUENCE [LARGE SCALE GENOMIC DNA]</scope>
    <source>
        <strain evidence="1 2">Y19</strain>
    </source>
</reference>
<dbReference type="HOGENOM" id="CLU_2951935_0_0_6"/>
<gene>
    <name evidence="1" type="ORF">F384_08405</name>
</gene>
<name>A0A0F6TV47_CITAM</name>
<dbReference type="PATRIC" id="fig|1261127.3.peg.1749"/>
<proteinExistence type="predicted"/>
<dbReference type="KEGG" id="cama:F384_08405"/>